<dbReference type="Gene3D" id="1.10.286.20">
    <property type="match status" value="1"/>
</dbReference>
<dbReference type="GO" id="GO:0005739">
    <property type="term" value="C:mitochondrion"/>
    <property type="evidence" value="ECO:0007669"/>
    <property type="project" value="UniProtKB-SubCell"/>
</dbReference>
<accession>A0A9Y1I2L0</accession>
<evidence type="ECO:0000256" key="3">
    <source>
        <dbReference type="ARBA" id="ARBA00022917"/>
    </source>
</evidence>
<evidence type="ECO:0000256" key="5">
    <source>
        <dbReference type="HAMAP-Rule" id="MF_00050"/>
    </source>
</evidence>
<evidence type="ECO:0000256" key="7">
    <source>
        <dbReference type="RuleBase" id="RU000642"/>
    </source>
</evidence>
<dbReference type="EMBL" id="OP616812">
    <property type="protein sequence ID" value="WDA99124.1"/>
    <property type="molecule type" value="Genomic_DNA"/>
</dbReference>
<dbReference type="InterPro" id="IPR001816">
    <property type="entry name" value="Transl_elong_EFTs/EF1B"/>
</dbReference>
<dbReference type="PANTHER" id="PTHR11741">
    <property type="entry name" value="ELONGATION FACTOR TS"/>
    <property type="match status" value="1"/>
</dbReference>
<keyword evidence="6" id="KW-0496">Mitochondrion</keyword>
<sequence length="217" mass="24945">MQISSQVVKELRDKTGAGMMDCKRALQSCSGDVEKAQEELRKKGLAFAEKKMDKMAGEGTIESYIHIGGRIGILVEVNCETDFVAKREEFQQIAKDIAMQIAACPDVQYIQTSDIPQSVLDKEDEIESQKEDLKEKPEDIKKQIVQGRINKRLKEMSLLEQQYIKNTEITVEEFIKRNIATMGENIQVRRFVRFILGEGMEKIEYTFNEEVKKMLQN</sequence>
<evidence type="ECO:0000259" key="8">
    <source>
        <dbReference type="Pfam" id="PF00889"/>
    </source>
</evidence>
<dbReference type="PANTHER" id="PTHR11741:SF10">
    <property type="entry name" value="POLYPROTEIN OF EF-TS, CHLOROPLASTIC"/>
    <property type="match status" value="1"/>
</dbReference>
<dbReference type="Pfam" id="PF00889">
    <property type="entry name" value="EF_TS"/>
    <property type="match status" value="1"/>
</dbReference>
<evidence type="ECO:0000256" key="6">
    <source>
        <dbReference type="HAMAP-Rule" id="MF_03135"/>
    </source>
</evidence>
<dbReference type="NCBIfam" id="TIGR00116">
    <property type="entry name" value="tsf"/>
    <property type="match status" value="1"/>
</dbReference>
<dbReference type="InterPro" id="IPR036402">
    <property type="entry name" value="EF-Ts_dimer_sf"/>
</dbReference>
<dbReference type="GO" id="GO:0070125">
    <property type="term" value="P:mitochondrial translational elongation"/>
    <property type="evidence" value="ECO:0007669"/>
    <property type="project" value="TreeGrafter"/>
</dbReference>
<feature type="domain" description="Translation elongation factor EFTs/EF1B dimerisation" evidence="8">
    <location>
        <begin position="50"/>
        <end position="198"/>
    </location>
</feature>
<dbReference type="PROSITE" id="PS01127">
    <property type="entry name" value="EF_TS_2"/>
    <property type="match status" value="1"/>
</dbReference>
<name>A0A9Y1I2L0_9RHOD</name>
<proteinExistence type="inferred from homology"/>
<dbReference type="FunFam" id="1.10.8.10:FF:000001">
    <property type="entry name" value="Elongation factor Ts"/>
    <property type="match status" value="1"/>
</dbReference>
<organism evidence="9">
    <name type="scientific">Gronococcus sybilensis</name>
    <dbReference type="NCBI Taxonomy" id="3028029"/>
    <lineage>
        <taxon>Eukaryota</taxon>
        <taxon>Rhodophyta</taxon>
        <taxon>Bangiophyceae</taxon>
        <taxon>Cavernulicolales</taxon>
        <taxon>Cavernulicolaceae</taxon>
        <taxon>Gronococcus</taxon>
    </lineage>
</organism>
<keyword evidence="9" id="KW-0934">Plastid</keyword>
<dbReference type="InterPro" id="IPR018101">
    <property type="entry name" value="Transl_elong_Ts_CS"/>
</dbReference>
<keyword evidence="5" id="KW-0963">Cytoplasm</keyword>
<dbReference type="FunFam" id="1.10.286.20:FF:000001">
    <property type="entry name" value="Elongation factor Ts"/>
    <property type="match status" value="1"/>
</dbReference>
<evidence type="ECO:0000256" key="1">
    <source>
        <dbReference type="ARBA" id="ARBA00005532"/>
    </source>
</evidence>
<dbReference type="Gene3D" id="3.30.479.20">
    <property type="entry name" value="Elongation factor Ts, dimerisation domain"/>
    <property type="match status" value="1"/>
</dbReference>
<reference evidence="9" key="1">
    <citation type="journal article" date="2023" name="J. Phycol.">
        <title>Revised classification of the Cyanidiophyceae based on plastid genome data with descriptions of the Cavernulicolales ord. nov. and Galdieriales ord. nov. (Rhodophyta).</title>
        <authorList>
            <person name="Park S.I."/>
            <person name="Cho C.H."/>
            <person name="Ciniglia C."/>
            <person name="Huang T.Y."/>
            <person name="Liu S.L."/>
            <person name="Bustamante D.E."/>
            <person name="Calderon M.S."/>
            <person name="Mansilla A."/>
            <person name="McDermott T."/>
            <person name="Andersen R.A."/>
            <person name="Yoon H.S."/>
        </authorList>
    </citation>
    <scope>NUCLEOTIDE SEQUENCE</scope>
</reference>
<gene>
    <name evidence="9" type="primary">tsf</name>
    <name evidence="9" type="ORF">GRSY_119</name>
</gene>
<dbReference type="HAMAP" id="MF_00050">
    <property type="entry name" value="EF_Ts"/>
    <property type="match status" value="1"/>
</dbReference>
<geneLocation type="plastid" evidence="9"/>
<dbReference type="AlphaFoldDB" id="A0A9Y1I2L0"/>
<dbReference type="InterPro" id="IPR009060">
    <property type="entry name" value="UBA-like_sf"/>
</dbReference>
<keyword evidence="2 5" id="KW-0251">Elongation factor</keyword>
<protein>
    <recommendedName>
        <fullName evidence="6">Elongation factor Ts, mitochondrial</fullName>
        <shortName evidence="6">EF-Ts</shortName>
        <shortName evidence="6">EF-TsMt</shortName>
    </recommendedName>
</protein>
<evidence type="ECO:0000313" key="9">
    <source>
        <dbReference type="EMBL" id="WDA99124.1"/>
    </source>
</evidence>
<comment type="subcellular location">
    <subcellularLocation>
        <location evidence="5">Cytoplasm</location>
    </subcellularLocation>
    <subcellularLocation>
        <location evidence="6">Mitochondrion</location>
    </subcellularLocation>
</comment>
<evidence type="ECO:0000256" key="2">
    <source>
        <dbReference type="ARBA" id="ARBA00022768"/>
    </source>
</evidence>
<keyword evidence="3 5" id="KW-0648">Protein biosynthesis</keyword>
<dbReference type="SUPFAM" id="SSF46934">
    <property type="entry name" value="UBA-like"/>
    <property type="match status" value="1"/>
</dbReference>
<dbReference type="CDD" id="cd14275">
    <property type="entry name" value="UBA_EF-Ts"/>
    <property type="match status" value="1"/>
</dbReference>
<dbReference type="GO" id="GO:0003746">
    <property type="term" value="F:translation elongation factor activity"/>
    <property type="evidence" value="ECO:0007669"/>
    <property type="project" value="UniProtKB-UniRule"/>
</dbReference>
<comment type="function">
    <text evidence="4 5 7">Associates with the EF-Tu.GDP complex and induces the exchange of GDP to GTP. It remains bound to the aminoacyl-tRNA.EF-Tu.GTP complex up to the GTP hydrolysis stage on the ribosome.</text>
</comment>
<dbReference type="PROSITE" id="PS01126">
    <property type="entry name" value="EF_TS_1"/>
    <property type="match status" value="1"/>
</dbReference>
<comment type="similarity">
    <text evidence="1 5 7">Belongs to the EF-Ts family.</text>
</comment>
<evidence type="ECO:0000256" key="4">
    <source>
        <dbReference type="ARBA" id="ARBA00025453"/>
    </source>
</evidence>
<dbReference type="Gene3D" id="1.10.8.10">
    <property type="entry name" value="DNA helicase RuvA subunit, C-terminal domain"/>
    <property type="match status" value="1"/>
</dbReference>
<dbReference type="InterPro" id="IPR014039">
    <property type="entry name" value="Transl_elong_EFTs/EF1B_dimer"/>
</dbReference>
<dbReference type="SUPFAM" id="SSF54713">
    <property type="entry name" value="Elongation factor Ts (EF-Ts), dimerisation domain"/>
    <property type="match status" value="1"/>
</dbReference>